<dbReference type="Pfam" id="PF01740">
    <property type="entry name" value="STAS"/>
    <property type="match status" value="1"/>
</dbReference>
<evidence type="ECO:0000256" key="1">
    <source>
        <dbReference type="ARBA" id="ARBA00009013"/>
    </source>
</evidence>
<organism evidence="4 5">
    <name type="scientific">Mycolicibacterium elephantis DSM 44368</name>
    <dbReference type="NCBI Taxonomy" id="1335622"/>
    <lineage>
        <taxon>Bacteria</taxon>
        <taxon>Bacillati</taxon>
        <taxon>Actinomycetota</taxon>
        <taxon>Actinomycetes</taxon>
        <taxon>Mycobacteriales</taxon>
        <taxon>Mycobacteriaceae</taxon>
        <taxon>Mycolicibacterium</taxon>
    </lineage>
</organism>
<dbReference type="SUPFAM" id="SSF52091">
    <property type="entry name" value="SpoIIaa-like"/>
    <property type="match status" value="1"/>
</dbReference>
<keyword evidence="5" id="KW-1185">Reference proteome</keyword>
<protein>
    <recommendedName>
        <fullName evidence="2">Anti-sigma factor antagonist</fullName>
    </recommendedName>
</protein>
<sequence>MVAVSGDVDVATVATLEESITEALATKPTALIVDLSDVDFLASAGLQTLVATNEAVTKTTTGFAVVAHGPATSRPIQLTGLDQVFSLYPTLAEAIAAVGAASQN</sequence>
<dbReference type="InterPro" id="IPR036513">
    <property type="entry name" value="STAS_dom_sf"/>
</dbReference>
<dbReference type="InterPro" id="IPR002645">
    <property type="entry name" value="STAS_dom"/>
</dbReference>
<accession>A0A439DRV0</accession>
<evidence type="ECO:0000256" key="2">
    <source>
        <dbReference type="RuleBase" id="RU003749"/>
    </source>
</evidence>
<evidence type="ECO:0000313" key="5">
    <source>
        <dbReference type="Proteomes" id="UP000287177"/>
    </source>
</evidence>
<dbReference type="NCBIfam" id="TIGR00377">
    <property type="entry name" value="ant_ant_sig"/>
    <property type="match status" value="1"/>
</dbReference>
<dbReference type="EMBL" id="ATDN01000023">
    <property type="protein sequence ID" value="RWA18896.1"/>
    <property type="molecule type" value="Genomic_DNA"/>
</dbReference>
<feature type="domain" description="STAS" evidence="3">
    <location>
        <begin position="1"/>
        <end position="98"/>
    </location>
</feature>
<dbReference type="PROSITE" id="PS50801">
    <property type="entry name" value="STAS"/>
    <property type="match status" value="1"/>
</dbReference>
<dbReference type="Proteomes" id="UP000287177">
    <property type="component" value="Unassembled WGS sequence"/>
</dbReference>
<comment type="similarity">
    <text evidence="1 2">Belongs to the anti-sigma-factor antagonist family.</text>
</comment>
<reference evidence="4 5" key="1">
    <citation type="submission" date="2013-06" db="EMBL/GenBank/DDBJ databases">
        <title>The draft sequence of the Mycobacterium elephantis genome.</title>
        <authorList>
            <person name="Pettersson F.B."/>
            <person name="Das S."/>
            <person name="Dasgupta S."/>
            <person name="Bhattacharya A."/>
            <person name="Kirsebom L.A."/>
        </authorList>
    </citation>
    <scope>NUCLEOTIDE SEQUENCE [LARGE SCALE GENOMIC DNA]</scope>
    <source>
        <strain evidence="4 5">DSM 44368</strain>
    </source>
</reference>
<dbReference type="Gene3D" id="3.30.750.24">
    <property type="entry name" value="STAS domain"/>
    <property type="match status" value="1"/>
</dbReference>
<comment type="caution">
    <text evidence="4">The sequence shown here is derived from an EMBL/GenBank/DDBJ whole genome shotgun (WGS) entry which is preliminary data.</text>
</comment>
<gene>
    <name evidence="4" type="ORF">MELE44368_04450</name>
</gene>
<dbReference type="PANTHER" id="PTHR33495">
    <property type="entry name" value="ANTI-SIGMA FACTOR ANTAGONIST TM_1081-RELATED-RELATED"/>
    <property type="match status" value="1"/>
</dbReference>
<dbReference type="GO" id="GO:0043856">
    <property type="term" value="F:anti-sigma factor antagonist activity"/>
    <property type="evidence" value="ECO:0007669"/>
    <property type="project" value="InterPro"/>
</dbReference>
<dbReference type="InterPro" id="IPR003658">
    <property type="entry name" value="Anti-sigma_ant"/>
</dbReference>
<proteinExistence type="inferred from homology"/>
<evidence type="ECO:0000313" key="4">
    <source>
        <dbReference type="EMBL" id="RWA18896.1"/>
    </source>
</evidence>
<name>A0A439DRV0_9MYCO</name>
<dbReference type="CDD" id="cd07043">
    <property type="entry name" value="STAS_anti-anti-sigma_factors"/>
    <property type="match status" value="1"/>
</dbReference>
<dbReference type="AlphaFoldDB" id="A0A439DRV0"/>
<evidence type="ECO:0000259" key="3">
    <source>
        <dbReference type="PROSITE" id="PS50801"/>
    </source>
</evidence>
<dbReference type="PANTHER" id="PTHR33495:SF13">
    <property type="entry name" value="ANTI-SIGMA-F FACTOR ANTAGONIST RSFB"/>
    <property type="match status" value="1"/>
</dbReference>